<evidence type="ECO:0000256" key="3">
    <source>
        <dbReference type="ARBA" id="ARBA00022679"/>
    </source>
</evidence>
<name>A0A9D9E1R6_9SPIO</name>
<dbReference type="EMBL" id="JADIMT010000072">
    <property type="protein sequence ID" value="MBO8436591.1"/>
    <property type="molecule type" value="Genomic_DNA"/>
</dbReference>
<reference evidence="9" key="2">
    <citation type="journal article" date="2021" name="PeerJ">
        <title>Extensive microbial diversity within the chicken gut microbiome revealed by metagenomics and culture.</title>
        <authorList>
            <person name="Gilroy R."/>
            <person name="Ravi A."/>
            <person name="Getino M."/>
            <person name="Pursley I."/>
            <person name="Horton D.L."/>
            <person name="Alikhan N.F."/>
            <person name="Baker D."/>
            <person name="Gharbi K."/>
            <person name="Hall N."/>
            <person name="Watson M."/>
            <person name="Adriaenssens E.M."/>
            <person name="Foster-Nyarko E."/>
            <person name="Jarju S."/>
            <person name="Secka A."/>
            <person name="Antonio M."/>
            <person name="Oren A."/>
            <person name="Chaudhuri R.R."/>
            <person name="La Ragione R."/>
            <person name="Hildebrand F."/>
            <person name="Pallen M.J."/>
        </authorList>
    </citation>
    <scope>NUCLEOTIDE SEQUENCE</scope>
    <source>
        <strain evidence="9">7293</strain>
    </source>
</reference>
<dbReference type="EC" id="2.1.1.207" evidence="6"/>
<dbReference type="GO" id="GO:0005737">
    <property type="term" value="C:cytoplasm"/>
    <property type="evidence" value="ECO:0007669"/>
    <property type="project" value="UniProtKB-SubCell"/>
</dbReference>
<dbReference type="InterPro" id="IPR029028">
    <property type="entry name" value="Alpha/beta_knot_MTases"/>
</dbReference>
<dbReference type="Pfam" id="PF00588">
    <property type="entry name" value="SpoU_methylase"/>
    <property type="match status" value="1"/>
</dbReference>
<dbReference type="Proteomes" id="UP000823615">
    <property type="component" value="Unassembled WGS sequence"/>
</dbReference>
<reference evidence="9" key="1">
    <citation type="submission" date="2020-10" db="EMBL/GenBank/DDBJ databases">
        <authorList>
            <person name="Gilroy R."/>
        </authorList>
    </citation>
    <scope>NUCLEOTIDE SEQUENCE</scope>
    <source>
        <strain evidence="9">7293</strain>
    </source>
</reference>
<evidence type="ECO:0000256" key="4">
    <source>
        <dbReference type="ARBA" id="ARBA00022691"/>
    </source>
</evidence>
<gene>
    <name evidence="9" type="ORF">IAA97_06390</name>
</gene>
<dbReference type="AlphaFoldDB" id="A0A9D9E1R6"/>
<evidence type="ECO:0000313" key="10">
    <source>
        <dbReference type="Proteomes" id="UP000823615"/>
    </source>
</evidence>
<comment type="caution">
    <text evidence="9">The sequence shown here is derived from an EMBL/GenBank/DDBJ whole genome shotgun (WGS) entry which is preliminary data.</text>
</comment>
<evidence type="ECO:0000256" key="7">
    <source>
        <dbReference type="PIRSR" id="PIRSR029256-1"/>
    </source>
</evidence>
<keyword evidence="5 6" id="KW-0819">tRNA processing</keyword>
<evidence type="ECO:0000256" key="5">
    <source>
        <dbReference type="ARBA" id="ARBA00022694"/>
    </source>
</evidence>
<accession>A0A9D9E1R6</accession>
<evidence type="ECO:0000256" key="6">
    <source>
        <dbReference type="HAMAP-Rule" id="MF_01885"/>
    </source>
</evidence>
<comment type="similarity">
    <text evidence="6">Belongs to the class IV-like SAM-binding methyltransferase superfamily. RNA methyltransferase TrmH family. TrmL subfamily.</text>
</comment>
<dbReference type="Gene3D" id="3.40.1280.10">
    <property type="match status" value="1"/>
</dbReference>
<dbReference type="GO" id="GO:0042802">
    <property type="term" value="F:identical protein binding"/>
    <property type="evidence" value="ECO:0007669"/>
    <property type="project" value="UniProtKB-ARBA"/>
</dbReference>
<comment type="function">
    <text evidence="6">Could methylate the ribose at the nucleotide 34 wobble position in tRNA.</text>
</comment>
<keyword evidence="3 6" id="KW-0808">Transferase</keyword>
<dbReference type="SUPFAM" id="SSF75217">
    <property type="entry name" value="alpha/beta knot"/>
    <property type="match status" value="1"/>
</dbReference>
<dbReference type="PANTHER" id="PTHR42971:SF1">
    <property type="entry name" value="TRNA (CYTIDINE(34)-2'-O)-METHYLTRANSFERASE"/>
    <property type="match status" value="1"/>
</dbReference>
<sequence length="166" mass="19095">MLNICLFNPEIPQNTGNIARTAAVTGARLHLVRPLGFDISEKSVRHAGLDYWHEVDIIIYDSIDEFMEKHRDDEIWLFSKKGKKIYTEPAYTEKDTYFIFGKESTGLDEELFSAYPDRVLRIPIRHSTRCLNLSNSAAIAAYEYYRQLGWPGLERCWSGTGVGEEI</sequence>
<organism evidence="9 10">
    <name type="scientific">Candidatus Ornithospirochaeta stercoripullorum</name>
    <dbReference type="NCBI Taxonomy" id="2840899"/>
    <lineage>
        <taxon>Bacteria</taxon>
        <taxon>Pseudomonadati</taxon>
        <taxon>Spirochaetota</taxon>
        <taxon>Spirochaetia</taxon>
        <taxon>Spirochaetales</taxon>
        <taxon>Spirochaetaceae</taxon>
        <taxon>Spirochaetaceae incertae sedis</taxon>
        <taxon>Candidatus Ornithospirochaeta</taxon>
    </lineage>
</organism>
<comment type="catalytic activity">
    <reaction evidence="6">
        <text>cytidine(34) in tRNA + S-adenosyl-L-methionine = 2'-O-methylcytidine(34) in tRNA + S-adenosyl-L-homocysteine + H(+)</text>
        <dbReference type="Rhea" id="RHEA:43084"/>
        <dbReference type="Rhea" id="RHEA-COMP:10331"/>
        <dbReference type="Rhea" id="RHEA-COMP:10332"/>
        <dbReference type="ChEBI" id="CHEBI:15378"/>
        <dbReference type="ChEBI" id="CHEBI:57856"/>
        <dbReference type="ChEBI" id="CHEBI:59789"/>
        <dbReference type="ChEBI" id="CHEBI:74495"/>
        <dbReference type="ChEBI" id="CHEBI:82748"/>
        <dbReference type="EC" id="2.1.1.207"/>
    </reaction>
</comment>
<keyword evidence="2 6" id="KW-0489">Methyltransferase</keyword>
<feature type="binding site" evidence="6 7">
    <location>
        <position position="122"/>
    </location>
    <ligand>
        <name>S-adenosyl-L-methionine</name>
        <dbReference type="ChEBI" id="CHEBI:59789"/>
    </ligand>
</feature>
<evidence type="ECO:0000256" key="1">
    <source>
        <dbReference type="ARBA" id="ARBA00022490"/>
    </source>
</evidence>
<dbReference type="InterPro" id="IPR029026">
    <property type="entry name" value="tRNA_m1G_MTases_N"/>
</dbReference>
<dbReference type="InterPro" id="IPR001537">
    <property type="entry name" value="SpoU_MeTrfase"/>
</dbReference>
<dbReference type="InterPro" id="IPR016914">
    <property type="entry name" value="TrmL"/>
</dbReference>
<keyword evidence="4 6" id="KW-0949">S-adenosyl-L-methionine</keyword>
<evidence type="ECO:0000259" key="8">
    <source>
        <dbReference type="Pfam" id="PF00588"/>
    </source>
</evidence>
<comment type="caution">
    <text evidence="6">Lacks conserved residue(s) required for the propagation of feature annotation.</text>
</comment>
<dbReference type="FunFam" id="3.40.1280.10:FF:000002">
    <property type="entry name" value="Peptidylprolyl isomerase"/>
    <property type="match status" value="1"/>
</dbReference>
<keyword evidence="1 6" id="KW-0963">Cytoplasm</keyword>
<evidence type="ECO:0000256" key="2">
    <source>
        <dbReference type="ARBA" id="ARBA00022603"/>
    </source>
</evidence>
<protein>
    <recommendedName>
        <fullName evidence="6">Putative tRNA (cytidine(34)-2'-O)-methyltransferase</fullName>
        <ecNumber evidence="6">2.1.1.207</ecNumber>
    </recommendedName>
    <alternativeName>
        <fullName evidence="6">tRNA (cytidine/uridine-2'-O-)-methyltransferase</fullName>
    </alternativeName>
</protein>
<proteinExistence type="inferred from homology"/>
<dbReference type="PIRSF" id="PIRSF029256">
    <property type="entry name" value="SpoU_TrmH_prd"/>
    <property type="match status" value="1"/>
</dbReference>
<dbReference type="CDD" id="cd18094">
    <property type="entry name" value="SpoU-like_TrmL"/>
    <property type="match status" value="1"/>
</dbReference>
<dbReference type="GO" id="GO:0008757">
    <property type="term" value="F:S-adenosylmethionine-dependent methyltransferase activity"/>
    <property type="evidence" value="ECO:0007669"/>
    <property type="project" value="UniProtKB-UniRule"/>
</dbReference>
<comment type="subcellular location">
    <subcellularLocation>
        <location evidence="6">Cytoplasm</location>
    </subcellularLocation>
</comment>
<comment type="catalytic activity">
    <reaction evidence="6">
        <text>5-carboxymethylaminomethyluridine(34) in tRNA(Leu) + S-adenosyl-L-methionine = 5-carboxymethylaminomethyl-2'-O-methyluridine(34) in tRNA(Leu) + S-adenosyl-L-homocysteine + H(+)</text>
        <dbReference type="Rhea" id="RHEA:43088"/>
        <dbReference type="Rhea" id="RHEA-COMP:10333"/>
        <dbReference type="Rhea" id="RHEA-COMP:10334"/>
        <dbReference type="ChEBI" id="CHEBI:15378"/>
        <dbReference type="ChEBI" id="CHEBI:57856"/>
        <dbReference type="ChEBI" id="CHEBI:59789"/>
        <dbReference type="ChEBI" id="CHEBI:74508"/>
        <dbReference type="ChEBI" id="CHEBI:74511"/>
        <dbReference type="EC" id="2.1.1.207"/>
    </reaction>
</comment>
<feature type="domain" description="tRNA/rRNA methyltransferase SpoU type" evidence="8">
    <location>
        <begin position="2"/>
        <end position="142"/>
    </location>
</feature>
<evidence type="ECO:0000313" key="9">
    <source>
        <dbReference type="EMBL" id="MBO8436591.1"/>
    </source>
</evidence>
<dbReference type="HAMAP" id="MF_01885">
    <property type="entry name" value="tRNA_methyltr_TrmL"/>
    <property type="match status" value="1"/>
</dbReference>
<dbReference type="GO" id="GO:0008175">
    <property type="term" value="F:tRNA methyltransferase activity"/>
    <property type="evidence" value="ECO:0007669"/>
    <property type="project" value="UniProtKB-UniRule"/>
</dbReference>
<dbReference type="PANTHER" id="PTHR42971">
    <property type="entry name" value="TRNA (CYTIDINE(34)-2'-O)-METHYLTRANSFERASE"/>
    <property type="match status" value="1"/>
</dbReference>
<feature type="binding site" evidence="6 7">
    <location>
        <position position="101"/>
    </location>
    <ligand>
        <name>S-adenosyl-L-methionine</name>
        <dbReference type="ChEBI" id="CHEBI:59789"/>
    </ligand>
</feature>
<dbReference type="GO" id="GO:0002130">
    <property type="term" value="P:wobble position ribose methylation"/>
    <property type="evidence" value="ECO:0007669"/>
    <property type="project" value="TreeGrafter"/>
</dbReference>
<dbReference type="GO" id="GO:0003723">
    <property type="term" value="F:RNA binding"/>
    <property type="evidence" value="ECO:0007669"/>
    <property type="project" value="InterPro"/>
</dbReference>